<dbReference type="Pfam" id="PF02518">
    <property type="entry name" value="HATPase_c"/>
    <property type="match status" value="1"/>
</dbReference>
<evidence type="ECO:0000313" key="18">
    <source>
        <dbReference type="EMBL" id="MEA0970786.1"/>
    </source>
</evidence>
<evidence type="ECO:0000256" key="9">
    <source>
        <dbReference type="ARBA" id="ARBA00022741"/>
    </source>
</evidence>
<dbReference type="SUPFAM" id="SSF158472">
    <property type="entry name" value="HAMP domain-like"/>
    <property type="match status" value="1"/>
</dbReference>
<dbReference type="Gene3D" id="1.10.287.130">
    <property type="match status" value="1"/>
</dbReference>
<evidence type="ECO:0000256" key="7">
    <source>
        <dbReference type="ARBA" id="ARBA00022679"/>
    </source>
</evidence>
<evidence type="ECO:0000256" key="4">
    <source>
        <dbReference type="ARBA" id="ARBA00019748"/>
    </source>
</evidence>
<dbReference type="SMART" id="SM00304">
    <property type="entry name" value="HAMP"/>
    <property type="match status" value="1"/>
</dbReference>
<evidence type="ECO:0000256" key="13">
    <source>
        <dbReference type="ARBA" id="ARBA00023012"/>
    </source>
</evidence>
<dbReference type="InterPro" id="IPR005467">
    <property type="entry name" value="His_kinase_dom"/>
</dbReference>
<keyword evidence="11" id="KW-0067">ATP-binding</keyword>
<dbReference type="InterPro" id="IPR036890">
    <property type="entry name" value="HATPase_C_sf"/>
</dbReference>
<name>A0ABU5NC78_9RICK</name>
<dbReference type="Gene3D" id="6.10.340.10">
    <property type="match status" value="1"/>
</dbReference>
<dbReference type="CDD" id="cd06225">
    <property type="entry name" value="HAMP"/>
    <property type="match status" value="1"/>
</dbReference>
<evidence type="ECO:0000256" key="8">
    <source>
        <dbReference type="ARBA" id="ARBA00022692"/>
    </source>
</evidence>
<evidence type="ECO:0000256" key="12">
    <source>
        <dbReference type="ARBA" id="ARBA00022989"/>
    </source>
</evidence>
<dbReference type="PROSITE" id="PS50885">
    <property type="entry name" value="HAMP"/>
    <property type="match status" value="1"/>
</dbReference>
<keyword evidence="12 15" id="KW-1133">Transmembrane helix</keyword>
<evidence type="ECO:0000256" key="3">
    <source>
        <dbReference type="ARBA" id="ARBA00012438"/>
    </source>
</evidence>
<keyword evidence="5" id="KW-1003">Cell membrane</keyword>
<evidence type="ECO:0000256" key="5">
    <source>
        <dbReference type="ARBA" id="ARBA00022475"/>
    </source>
</evidence>
<dbReference type="InterPro" id="IPR036097">
    <property type="entry name" value="HisK_dim/P_sf"/>
</dbReference>
<evidence type="ECO:0000256" key="14">
    <source>
        <dbReference type="ARBA" id="ARBA00023136"/>
    </source>
</evidence>
<dbReference type="Gene3D" id="3.30.565.10">
    <property type="entry name" value="Histidine kinase-like ATPase, C-terminal domain"/>
    <property type="match status" value="1"/>
</dbReference>
<evidence type="ECO:0000259" key="16">
    <source>
        <dbReference type="PROSITE" id="PS50109"/>
    </source>
</evidence>
<evidence type="ECO:0000256" key="10">
    <source>
        <dbReference type="ARBA" id="ARBA00022777"/>
    </source>
</evidence>
<evidence type="ECO:0000256" key="11">
    <source>
        <dbReference type="ARBA" id="ARBA00022840"/>
    </source>
</evidence>
<dbReference type="InterPro" id="IPR004358">
    <property type="entry name" value="Sig_transdc_His_kin-like_C"/>
</dbReference>
<comment type="subcellular location">
    <subcellularLocation>
        <location evidence="2">Cell membrane</location>
        <topology evidence="2">Multi-pass membrane protein</topology>
    </subcellularLocation>
</comment>
<dbReference type="GO" id="GO:0016301">
    <property type="term" value="F:kinase activity"/>
    <property type="evidence" value="ECO:0007669"/>
    <property type="project" value="UniProtKB-KW"/>
</dbReference>
<keyword evidence="14 15" id="KW-0472">Membrane</keyword>
<dbReference type="InterPro" id="IPR003661">
    <property type="entry name" value="HisK_dim/P_dom"/>
</dbReference>
<feature type="transmembrane region" description="Helical" evidence="15">
    <location>
        <begin position="20"/>
        <end position="41"/>
    </location>
</feature>
<dbReference type="EC" id="2.7.13.3" evidence="3"/>
<keyword evidence="6" id="KW-0597">Phosphoprotein</keyword>
<evidence type="ECO:0000256" key="2">
    <source>
        <dbReference type="ARBA" id="ARBA00004651"/>
    </source>
</evidence>
<dbReference type="Pfam" id="PF00512">
    <property type="entry name" value="HisKA"/>
    <property type="match status" value="1"/>
</dbReference>
<sequence>MLKKIRNSFVNYQFKNILLYAVIVVCIITIISSIGFIGISFQKDSDPLATLSFLLAILISTLILSVLIISNRVSSNFTFIKGGERRVSKLRKRIIIAFSIGSALPTIIVAVFSTYFFNFGIEAWFDKKISKVLDQSVSVGESYIDEHILQLRETAISVSDDLTSMYYDLIHSPDLFLKVINAQAELRSFDEAIVFQRNSNTILAQTSLSFSLAFMTIPAHLIDRANKGEVVQVDSDPSKIRILIKIKDYNDTYLLIGRLVDTKIIDHIDKTKGAVAEYEKLKNQIVAMQIKFSMVFILLSVVLLVASIIWGRRFAERIVRPIKELVIAAEKVKNGDFSVQVPIEGLKKDEVKVLSSAFNRMVNQIDHQQKDLLIAQRALAWSDVARRVAHEIKNPLTPIQLSAERLLKKFKDEVNDKESFTKYANNILKHSDDIRQIVSEFVEFARLPSPSFAKCEIVSLINDLVESRKLINDTINYTFRSNVKAHEFICDISQINRVMVNLMLNSEEALEKTTTKKQIKVMLIVGAEFVKICIEDNGPGFSKKMLKSAKEAYVTTKSNGTGLGLAIIDRIALDHFGSVSLSNNENNGAMVELTMNAISLKNKLK</sequence>
<dbReference type="PRINTS" id="PR00344">
    <property type="entry name" value="BCTRLSENSOR"/>
</dbReference>
<dbReference type="CDD" id="cd00082">
    <property type="entry name" value="HisKA"/>
    <property type="match status" value="1"/>
</dbReference>
<comment type="caution">
    <text evidence="18">The sequence shown here is derived from an EMBL/GenBank/DDBJ whole genome shotgun (WGS) entry which is preliminary data.</text>
</comment>
<dbReference type="InterPro" id="IPR050980">
    <property type="entry name" value="2C_sensor_his_kinase"/>
</dbReference>
<dbReference type="Pfam" id="PF19312">
    <property type="entry name" value="NtrY_N"/>
    <property type="match status" value="1"/>
</dbReference>
<keyword evidence="10 18" id="KW-0418">Kinase</keyword>
<dbReference type="EMBL" id="JARJFB010000047">
    <property type="protein sequence ID" value="MEA0970786.1"/>
    <property type="molecule type" value="Genomic_DNA"/>
</dbReference>
<evidence type="ECO:0000256" key="1">
    <source>
        <dbReference type="ARBA" id="ARBA00000085"/>
    </source>
</evidence>
<feature type="transmembrane region" description="Helical" evidence="15">
    <location>
        <begin position="53"/>
        <end position="73"/>
    </location>
</feature>
<proteinExistence type="predicted"/>
<keyword evidence="9" id="KW-0547">Nucleotide-binding</keyword>
<dbReference type="Pfam" id="PF00672">
    <property type="entry name" value="HAMP"/>
    <property type="match status" value="1"/>
</dbReference>
<keyword evidence="19" id="KW-1185">Reference proteome</keyword>
<keyword evidence="7" id="KW-0808">Transferase</keyword>
<feature type="transmembrane region" description="Helical" evidence="15">
    <location>
        <begin position="292"/>
        <end position="311"/>
    </location>
</feature>
<keyword evidence="8 15" id="KW-0812">Transmembrane</keyword>
<organism evidence="18 19">
    <name type="scientific">Candidatus Megaera venefica</name>
    <dbReference type="NCBI Taxonomy" id="2055910"/>
    <lineage>
        <taxon>Bacteria</taxon>
        <taxon>Pseudomonadati</taxon>
        <taxon>Pseudomonadota</taxon>
        <taxon>Alphaproteobacteria</taxon>
        <taxon>Rickettsiales</taxon>
        <taxon>Rickettsiaceae</taxon>
        <taxon>Candidatus Megaera</taxon>
    </lineage>
</organism>
<dbReference type="InterPro" id="IPR045671">
    <property type="entry name" value="NtrY-like_N"/>
</dbReference>
<dbReference type="PANTHER" id="PTHR44936">
    <property type="entry name" value="SENSOR PROTEIN CREC"/>
    <property type="match status" value="1"/>
</dbReference>
<dbReference type="InterPro" id="IPR003660">
    <property type="entry name" value="HAMP_dom"/>
</dbReference>
<dbReference type="PANTHER" id="PTHR44936:SF10">
    <property type="entry name" value="SENSOR PROTEIN RSTB"/>
    <property type="match status" value="1"/>
</dbReference>
<protein>
    <recommendedName>
        <fullName evidence="4">Putative sensor histidine kinase NtrY-like</fullName>
        <ecNumber evidence="3">2.7.13.3</ecNumber>
    </recommendedName>
</protein>
<reference evidence="18 19" key="1">
    <citation type="submission" date="2023-03" db="EMBL/GenBank/DDBJ databases">
        <title>Host association and intracellularity evolved multiple times independently in the Rickettsiales.</title>
        <authorList>
            <person name="Castelli M."/>
            <person name="Nardi T."/>
            <person name="Gammuto L."/>
            <person name="Bellinzona G."/>
            <person name="Sabaneyeva E."/>
            <person name="Potekhin A."/>
            <person name="Serra V."/>
            <person name="Petroni G."/>
            <person name="Sassera D."/>
        </authorList>
    </citation>
    <scope>NUCLEOTIDE SEQUENCE [LARGE SCALE GENOMIC DNA]</scope>
    <source>
        <strain evidence="18 19">Sr 2-6</strain>
    </source>
</reference>
<dbReference type="Proteomes" id="UP001291687">
    <property type="component" value="Unassembled WGS sequence"/>
</dbReference>
<comment type="catalytic activity">
    <reaction evidence="1">
        <text>ATP + protein L-histidine = ADP + protein N-phospho-L-histidine.</text>
        <dbReference type="EC" id="2.7.13.3"/>
    </reaction>
</comment>
<evidence type="ECO:0000313" key="19">
    <source>
        <dbReference type="Proteomes" id="UP001291687"/>
    </source>
</evidence>
<gene>
    <name evidence="18" type="ORF">Megvenef_00755</name>
</gene>
<dbReference type="RefSeq" id="WP_322776689.1">
    <property type="nucleotide sequence ID" value="NZ_JARJFB010000047.1"/>
</dbReference>
<feature type="transmembrane region" description="Helical" evidence="15">
    <location>
        <begin position="94"/>
        <end position="117"/>
    </location>
</feature>
<evidence type="ECO:0000256" key="15">
    <source>
        <dbReference type="SAM" id="Phobius"/>
    </source>
</evidence>
<dbReference type="InterPro" id="IPR003594">
    <property type="entry name" value="HATPase_dom"/>
</dbReference>
<dbReference type="SUPFAM" id="SSF55874">
    <property type="entry name" value="ATPase domain of HSP90 chaperone/DNA topoisomerase II/histidine kinase"/>
    <property type="match status" value="1"/>
</dbReference>
<feature type="domain" description="Histidine kinase" evidence="16">
    <location>
        <begin position="387"/>
        <end position="599"/>
    </location>
</feature>
<accession>A0ABU5NC78</accession>
<dbReference type="PROSITE" id="PS50109">
    <property type="entry name" value="HIS_KIN"/>
    <property type="match status" value="1"/>
</dbReference>
<keyword evidence="13" id="KW-0902">Two-component regulatory system</keyword>
<feature type="domain" description="HAMP" evidence="17">
    <location>
        <begin position="316"/>
        <end position="370"/>
    </location>
</feature>
<evidence type="ECO:0000259" key="17">
    <source>
        <dbReference type="PROSITE" id="PS50885"/>
    </source>
</evidence>
<dbReference type="SMART" id="SM00388">
    <property type="entry name" value="HisKA"/>
    <property type="match status" value="1"/>
</dbReference>
<evidence type="ECO:0000256" key="6">
    <source>
        <dbReference type="ARBA" id="ARBA00022553"/>
    </source>
</evidence>
<dbReference type="SMART" id="SM00387">
    <property type="entry name" value="HATPase_c"/>
    <property type="match status" value="1"/>
</dbReference>
<dbReference type="SUPFAM" id="SSF47384">
    <property type="entry name" value="Homodimeric domain of signal transducing histidine kinase"/>
    <property type="match status" value="1"/>
</dbReference>